<evidence type="ECO:0000313" key="2">
    <source>
        <dbReference type="EMBL" id="KAK0708912.1"/>
    </source>
</evidence>
<accession>A0AA40A458</accession>
<keyword evidence="3" id="KW-1185">Reference proteome</keyword>
<feature type="region of interest" description="Disordered" evidence="1">
    <location>
        <begin position="213"/>
        <end position="236"/>
    </location>
</feature>
<feature type="compositionally biased region" description="Basic residues" evidence="1">
    <location>
        <begin position="160"/>
        <end position="173"/>
    </location>
</feature>
<dbReference type="AlphaFoldDB" id="A0AA40A458"/>
<dbReference type="PRINTS" id="PR01217">
    <property type="entry name" value="PRICHEXTENSN"/>
</dbReference>
<evidence type="ECO:0000313" key="3">
    <source>
        <dbReference type="Proteomes" id="UP001172159"/>
    </source>
</evidence>
<feature type="compositionally biased region" description="Pro residues" evidence="1">
    <location>
        <begin position="112"/>
        <end position="124"/>
    </location>
</feature>
<feature type="compositionally biased region" description="Basic and acidic residues" evidence="1">
    <location>
        <begin position="182"/>
        <end position="195"/>
    </location>
</feature>
<evidence type="ECO:0000256" key="1">
    <source>
        <dbReference type="SAM" id="MobiDB-lite"/>
    </source>
</evidence>
<comment type="caution">
    <text evidence="2">The sequence shown here is derived from an EMBL/GenBank/DDBJ whole genome shotgun (WGS) entry which is preliminary data.</text>
</comment>
<reference evidence="2" key="1">
    <citation type="submission" date="2023-06" db="EMBL/GenBank/DDBJ databases">
        <title>Genome-scale phylogeny and comparative genomics of the fungal order Sordariales.</title>
        <authorList>
            <consortium name="Lawrence Berkeley National Laboratory"/>
            <person name="Hensen N."/>
            <person name="Bonometti L."/>
            <person name="Westerberg I."/>
            <person name="Brannstrom I.O."/>
            <person name="Guillou S."/>
            <person name="Cros-Aarteil S."/>
            <person name="Calhoun S."/>
            <person name="Haridas S."/>
            <person name="Kuo A."/>
            <person name="Mondo S."/>
            <person name="Pangilinan J."/>
            <person name="Riley R."/>
            <person name="Labutti K."/>
            <person name="Andreopoulos B."/>
            <person name="Lipzen A."/>
            <person name="Chen C."/>
            <person name="Yanf M."/>
            <person name="Daum C."/>
            <person name="Ng V."/>
            <person name="Clum A."/>
            <person name="Steindorff A."/>
            <person name="Ohm R."/>
            <person name="Martin F."/>
            <person name="Silar P."/>
            <person name="Natvig D."/>
            <person name="Lalanne C."/>
            <person name="Gautier V."/>
            <person name="Ament-Velasquez S.L."/>
            <person name="Kruys A."/>
            <person name="Hutchinson M.I."/>
            <person name="Powell A.J."/>
            <person name="Barry K."/>
            <person name="Miller A.N."/>
            <person name="Grigoriev I.V."/>
            <person name="Debuchy R."/>
            <person name="Gladieux P."/>
            <person name="Thoren M.H."/>
            <person name="Johannesson H."/>
        </authorList>
    </citation>
    <scope>NUCLEOTIDE SEQUENCE</scope>
    <source>
        <strain evidence="2">CBS 540.89</strain>
    </source>
</reference>
<gene>
    <name evidence="2" type="ORF">B0T21DRAFT_83986</name>
</gene>
<proteinExistence type="predicted"/>
<feature type="region of interest" description="Disordered" evidence="1">
    <location>
        <begin position="1"/>
        <end position="195"/>
    </location>
</feature>
<protein>
    <submittedName>
        <fullName evidence="2">Uncharacterized protein</fullName>
    </submittedName>
</protein>
<sequence>MRPLRPGLSIRPPTPMPRPAYYTDGSEEDDEYRSTLYEREPSPYGPVRPGTPLYPSASTSEYTVSSRPSTPTLLSPSATPLSSPSQFTFPQDYYMNRPPPPVPTASMWLSPGWPPPPTYTPVPEVPRYDPRRPGNHIPNHYNNTWMPGPEPDPIPTTHNYRSHSPKPILRFRRSQNNMRSRSASETRAPKSRDPRLVAALKAERLANQELSERLRREEREKERRKERERKEEIERGRQRDVRLKEAEEELKRYKLYDQTNRMKQEIKNEIYAEIHQGSPTSPTLAAGLPGAMSGLSSEATPSSGPWTSGGLTIRHQTPKPTGGEIPLGSYLFDGQGNPLFEIYAKPVHRQDVGVRGRQGAQKLRFG</sequence>
<dbReference type="EMBL" id="JAUKTV010000018">
    <property type="protein sequence ID" value="KAK0708912.1"/>
    <property type="molecule type" value="Genomic_DNA"/>
</dbReference>
<feature type="compositionally biased region" description="Low complexity" evidence="1">
    <location>
        <begin position="65"/>
        <end position="85"/>
    </location>
</feature>
<dbReference type="Proteomes" id="UP001172159">
    <property type="component" value="Unassembled WGS sequence"/>
</dbReference>
<name>A0AA40A458_9PEZI</name>
<organism evidence="2 3">
    <name type="scientific">Apiosordaria backusii</name>
    <dbReference type="NCBI Taxonomy" id="314023"/>
    <lineage>
        <taxon>Eukaryota</taxon>
        <taxon>Fungi</taxon>
        <taxon>Dikarya</taxon>
        <taxon>Ascomycota</taxon>
        <taxon>Pezizomycotina</taxon>
        <taxon>Sordariomycetes</taxon>
        <taxon>Sordariomycetidae</taxon>
        <taxon>Sordariales</taxon>
        <taxon>Lasiosphaeriaceae</taxon>
        <taxon>Apiosordaria</taxon>
    </lineage>
</organism>
<feature type="compositionally biased region" description="Basic and acidic residues" evidence="1">
    <location>
        <begin position="32"/>
        <end position="41"/>
    </location>
</feature>